<evidence type="ECO:0000256" key="3">
    <source>
        <dbReference type="SAM" id="SignalP"/>
    </source>
</evidence>
<dbReference type="Gene3D" id="3.10.100.10">
    <property type="entry name" value="Mannose-Binding Protein A, subunit A"/>
    <property type="match status" value="4"/>
</dbReference>
<dbReference type="InterPro" id="IPR050111">
    <property type="entry name" value="C-type_lectin/snaclec_domain"/>
</dbReference>
<proteinExistence type="predicted"/>
<dbReference type="AlphaFoldDB" id="A0A9D4GYX8"/>
<dbReference type="PROSITE" id="PS50041">
    <property type="entry name" value="C_TYPE_LECTIN_2"/>
    <property type="match status" value="3"/>
</dbReference>
<dbReference type="InterPro" id="IPR018378">
    <property type="entry name" value="C-type_lectin_CS"/>
</dbReference>
<reference evidence="5" key="2">
    <citation type="submission" date="2020-11" db="EMBL/GenBank/DDBJ databases">
        <authorList>
            <person name="McCartney M.A."/>
            <person name="Auch B."/>
            <person name="Kono T."/>
            <person name="Mallez S."/>
            <person name="Becker A."/>
            <person name="Gohl D.M."/>
            <person name="Silverstein K.A.T."/>
            <person name="Koren S."/>
            <person name="Bechman K.B."/>
            <person name="Herman A."/>
            <person name="Abrahante J.E."/>
            <person name="Garbe J."/>
        </authorList>
    </citation>
    <scope>NUCLEOTIDE SEQUENCE</scope>
    <source>
        <strain evidence="5">Duluth1</strain>
        <tissue evidence="5">Whole animal</tissue>
    </source>
</reference>
<reference evidence="5" key="1">
    <citation type="journal article" date="2019" name="bioRxiv">
        <title>The Genome of the Zebra Mussel, Dreissena polymorpha: A Resource for Invasive Species Research.</title>
        <authorList>
            <person name="McCartney M.A."/>
            <person name="Auch B."/>
            <person name="Kono T."/>
            <person name="Mallez S."/>
            <person name="Zhang Y."/>
            <person name="Obille A."/>
            <person name="Becker A."/>
            <person name="Abrahante J.E."/>
            <person name="Garbe J."/>
            <person name="Badalamenti J.P."/>
            <person name="Herman A."/>
            <person name="Mangelson H."/>
            <person name="Liachko I."/>
            <person name="Sullivan S."/>
            <person name="Sone E.D."/>
            <person name="Koren S."/>
            <person name="Silverstein K.A.T."/>
            <person name="Beckman K.B."/>
            <person name="Gohl D.M."/>
        </authorList>
    </citation>
    <scope>NUCLEOTIDE SEQUENCE</scope>
    <source>
        <strain evidence="5">Duluth1</strain>
        <tissue evidence="5">Whole animal</tissue>
    </source>
</reference>
<feature type="domain" description="C-type lectin" evidence="4">
    <location>
        <begin position="843"/>
        <end position="962"/>
    </location>
</feature>
<feature type="domain" description="C-type lectin" evidence="4">
    <location>
        <begin position="296"/>
        <end position="415"/>
    </location>
</feature>
<feature type="signal peptide" evidence="3">
    <location>
        <begin position="1"/>
        <end position="19"/>
    </location>
</feature>
<feature type="domain" description="C-type lectin" evidence="4">
    <location>
        <begin position="461"/>
        <end position="582"/>
    </location>
</feature>
<feature type="region of interest" description="Disordered" evidence="2">
    <location>
        <begin position="98"/>
        <end position="268"/>
    </location>
</feature>
<gene>
    <name evidence="5" type="ORF">DPMN_125834</name>
</gene>
<feature type="chain" id="PRO_5039437352" description="C-type lectin domain-containing protein" evidence="3">
    <location>
        <begin position="20"/>
        <end position="1050"/>
    </location>
</feature>
<keyword evidence="3" id="KW-0732">Signal</keyword>
<dbReference type="InterPro" id="IPR016187">
    <property type="entry name" value="CTDL_fold"/>
</dbReference>
<dbReference type="InterPro" id="IPR016186">
    <property type="entry name" value="C-type_lectin-like/link_sf"/>
</dbReference>
<dbReference type="CDD" id="cd00037">
    <property type="entry name" value="CLECT"/>
    <property type="match status" value="3"/>
</dbReference>
<dbReference type="Proteomes" id="UP000828390">
    <property type="component" value="Unassembled WGS sequence"/>
</dbReference>
<dbReference type="EMBL" id="JAIWYP010000005">
    <property type="protein sequence ID" value="KAH3824006.1"/>
    <property type="molecule type" value="Genomic_DNA"/>
</dbReference>
<evidence type="ECO:0000256" key="2">
    <source>
        <dbReference type="SAM" id="MobiDB-lite"/>
    </source>
</evidence>
<dbReference type="SUPFAM" id="SSF56436">
    <property type="entry name" value="C-type lectin-like"/>
    <property type="match status" value="4"/>
</dbReference>
<dbReference type="PANTHER" id="PTHR22803">
    <property type="entry name" value="MANNOSE, PHOSPHOLIPASE, LECTIN RECEPTOR RELATED"/>
    <property type="match status" value="1"/>
</dbReference>
<evidence type="ECO:0000259" key="4">
    <source>
        <dbReference type="PROSITE" id="PS50041"/>
    </source>
</evidence>
<evidence type="ECO:0000256" key="1">
    <source>
        <dbReference type="ARBA" id="ARBA00023157"/>
    </source>
</evidence>
<keyword evidence="6" id="KW-1185">Reference proteome</keyword>
<dbReference type="SMART" id="SM00034">
    <property type="entry name" value="CLECT"/>
    <property type="match status" value="3"/>
</dbReference>
<feature type="non-terminal residue" evidence="5">
    <location>
        <position position="1"/>
    </location>
</feature>
<keyword evidence="1" id="KW-1015">Disulfide bond</keyword>
<dbReference type="Pfam" id="PF00059">
    <property type="entry name" value="Lectin_C"/>
    <property type="match status" value="3"/>
</dbReference>
<sequence length="1050" mass="116032">MILQSIVSVLLLLASTVEADFSCICNYNIESAVYASTTKDSSIGYLYEFDCKPEGPPSDDPKWVTIQFEHKYGYMEKGQGIETQVCPGAPPVTDVVTTTEAPTTTTTTRSTLAPTTTTITAASTTSTTTPNPTTTTPLPTTTTTTPIPTTTTLQPTTSTTTTPKPTATTQPTTTTTTPKSTTTTQHTTTTTSQPTTTTTTPKPTTTTQSTTATSTQPTTTTTTPKTTTPIPKPTTTTTSSTPTTTPIPPTTQRTTQVHTTPTTTTSSIGPFTQVQYGCPKQYFQHAQLHHGTLFTLDSTCYEIVPTEASWTDAEADCVARGGHLAHIPDQRHQDAIYHVTSQYLSDDIWIGLNDRNHERQYEWSSGDPVKYTSWIGGHENLFFHGLQDCAVLGALLYQGHWDDIDCDTELNYLCEFRATMTSVFATTTPMPQVSNTDGDIHMCPASVQQESRRNNNILAQHGDSCYELQTDDKVIWAHSEYLCRQQGGHMVAITSATEQAFVDAFMARHNPNRAVWIGLHDRRVEGQFEWTSGESVTYTNWVPNHMSNFESYRTEDCIALIPYQSGQWDDIPCGSQDPFFGDDIGEKHYTFCEYKISQSHGNVLIKMAHWQSIVRVLLLFITHVLADFSCICNYNVECAVYASTSAGSPFGYLYEFDCKPEGPPSNDPTWVIIQYEHKYGYVKVVKDVETQICPGAPPEEDIVTTTKVPTTTPLTTTTKTTQGSPTQTTTNTTTTTTTPIQTSSTPQPSTSTTTTTTALLITTTQTHSTTTTPLQNTYQSTIATANATRSTTPKQATNHGTTHIKTTVTTTANYVVQHTQVQYGCPRQYFQNAQLYHGTLFTLESTCYEIVQTQASWRQAEADCLAKGGHLAHIPDQHHQDVIYQVISQHLGNDVWIGLNDMNEEQQYAWSSGDPVAYTYWASGFENSMFHGIEDCAGLGAKSYHGRWDDIACSSRLNYICEFKSTRTVTFATTTLMPQVFKPDGDIHMCPRSVQEDIRRYNYPLAQHGDSCYELQTQKKIWAHSENICKQLGGHLVTINSASEQAFVDA</sequence>
<feature type="compositionally biased region" description="Low complexity" evidence="2">
    <location>
        <begin position="98"/>
        <end position="265"/>
    </location>
</feature>
<evidence type="ECO:0000313" key="5">
    <source>
        <dbReference type="EMBL" id="KAH3824006.1"/>
    </source>
</evidence>
<dbReference type="InterPro" id="IPR001304">
    <property type="entry name" value="C-type_lectin-like"/>
</dbReference>
<protein>
    <recommendedName>
        <fullName evidence="4">C-type lectin domain-containing protein</fullName>
    </recommendedName>
</protein>
<organism evidence="5 6">
    <name type="scientific">Dreissena polymorpha</name>
    <name type="common">Zebra mussel</name>
    <name type="synonym">Mytilus polymorpha</name>
    <dbReference type="NCBI Taxonomy" id="45954"/>
    <lineage>
        <taxon>Eukaryota</taxon>
        <taxon>Metazoa</taxon>
        <taxon>Spiralia</taxon>
        <taxon>Lophotrochozoa</taxon>
        <taxon>Mollusca</taxon>
        <taxon>Bivalvia</taxon>
        <taxon>Autobranchia</taxon>
        <taxon>Heteroconchia</taxon>
        <taxon>Euheterodonta</taxon>
        <taxon>Imparidentia</taxon>
        <taxon>Neoheterodontei</taxon>
        <taxon>Myida</taxon>
        <taxon>Dreissenoidea</taxon>
        <taxon>Dreissenidae</taxon>
        <taxon>Dreissena</taxon>
    </lineage>
</organism>
<feature type="region of interest" description="Disordered" evidence="2">
    <location>
        <begin position="710"/>
        <end position="754"/>
    </location>
</feature>
<name>A0A9D4GYX8_DREPO</name>
<accession>A0A9D4GYX8</accession>
<evidence type="ECO:0000313" key="6">
    <source>
        <dbReference type="Proteomes" id="UP000828390"/>
    </source>
</evidence>
<dbReference type="PROSITE" id="PS00615">
    <property type="entry name" value="C_TYPE_LECTIN_1"/>
    <property type="match status" value="2"/>
</dbReference>
<comment type="caution">
    <text evidence="5">The sequence shown here is derived from an EMBL/GenBank/DDBJ whole genome shotgun (WGS) entry which is preliminary data.</text>
</comment>